<dbReference type="Proteomes" id="UP000320773">
    <property type="component" value="Unassembled WGS sequence"/>
</dbReference>
<sequence length="132" mass="15196">MFVKKNQTTNSNMTKNTEKEKLAQPDHSLESAQRLEAIKNLIFGENIQQIDEDFSSIKQLIEQRKEALEDYIEATRKELLQTIDNLSTDLNIRITDLEQNLSDQVANLNHKKVDRATLGQLLVNLGEKIMKD</sequence>
<dbReference type="EMBL" id="VFPJ01000001">
    <property type="protein sequence ID" value="TQM40061.1"/>
    <property type="molecule type" value="Genomic_DNA"/>
</dbReference>
<accession>A0A543G1W1</accession>
<evidence type="ECO:0008006" key="4">
    <source>
        <dbReference type="Google" id="ProtNLM"/>
    </source>
</evidence>
<organism evidence="2 3">
    <name type="scientific">Flavobacterium branchiophilum</name>
    <dbReference type="NCBI Taxonomy" id="55197"/>
    <lineage>
        <taxon>Bacteria</taxon>
        <taxon>Pseudomonadati</taxon>
        <taxon>Bacteroidota</taxon>
        <taxon>Flavobacteriia</taxon>
        <taxon>Flavobacteriales</taxon>
        <taxon>Flavobacteriaceae</taxon>
        <taxon>Flavobacterium</taxon>
    </lineage>
</organism>
<name>A0A543G1W1_9FLAO</name>
<feature type="compositionally biased region" description="Polar residues" evidence="1">
    <location>
        <begin position="1"/>
        <end position="15"/>
    </location>
</feature>
<protein>
    <recommendedName>
        <fullName evidence="4">Fructose 1,6-bisphosphatase</fullName>
    </recommendedName>
</protein>
<reference evidence="2 3" key="1">
    <citation type="submission" date="2019-06" db="EMBL/GenBank/DDBJ databases">
        <title>Genomic Encyclopedia of Archaeal and Bacterial Type Strains, Phase II (KMG-II): from individual species to whole genera.</title>
        <authorList>
            <person name="Goeker M."/>
        </authorList>
    </citation>
    <scope>NUCLEOTIDE SEQUENCE [LARGE SCALE GENOMIC DNA]</scope>
    <source>
        <strain evidence="2 3">DSM 24789</strain>
    </source>
</reference>
<feature type="compositionally biased region" description="Basic and acidic residues" evidence="1">
    <location>
        <begin position="16"/>
        <end position="27"/>
    </location>
</feature>
<proteinExistence type="predicted"/>
<evidence type="ECO:0000256" key="1">
    <source>
        <dbReference type="SAM" id="MobiDB-lite"/>
    </source>
</evidence>
<evidence type="ECO:0000313" key="3">
    <source>
        <dbReference type="Proteomes" id="UP000320773"/>
    </source>
</evidence>
<feature type="region of interest" description="Disordered" evidence="1">
    <location>
        <begin position="1"/>
        <end position="27"/>
    </location>
</feature>
<dbReference type="AlphaFoldDB" id="A0A543G1W1"/>
<gene>
    <name evidence="2" type="ORF">BC670_0923</name>
</gene>
<evidence type="ECO:0000313" key="2">
    <source>
        <dbReference type="EMBL" id="TQM40061.1"/>
    </source>
</evidence>
<comment type="caution">
    <text evidence="2">The sequence shown here is derived from an EMBL/GenBank/DDBJ whole genome shotgun (WGS) entry which is preliminary data.</text>
</comment>